<dbReference type="InterPro" id="IPR001611">
    <property type="entry name" value="Leu-rich_rpt"/>
</dbReference>
<dbReference type="AlphaFoldDB" id="A0A6U5CJY4"/>
<dbReference type="EMBL" id="HBFX01061053">
    <property type="protein sequence ID" value="CAD8985792.1"/>
    <property type="molecule type" value="Transcribed_RNA"/>
</dbReference>
<reference evidence="2" key="1">
    <citation type="submission" date="2021-01" db="EMBL/GenBank/DDBJ databases">
        <authorList>
            <person name="Corre E."/>
            <person name="Pelletier E."/>
            <person name="Niang G."/>
            <person name="Scheremetjew M."/>
            <person name="Finn R."/>
            <person name="Kale V."/>
            <person name="Holt S."/>
            <person name="Cochrane G."/>
            <person name="Meng A."/>
            <person name="Brown T."/>
            <person name="Cohen L."/>
        </authorList>
    </citation>
    <scope>NUCLEOTIDE SEQUENCE</scope>
    <source>
        <strain evidence="1">CCMP441</strain>
        <strain evidence="2">CCMP644</strain>
    </source>
</reference>
<dbReference type="Pfam" id="PF13516">
    <property type="entry name" value="LRR_6"/>
    <property type="match status" value="3"/>
</dbReference>
<name>A0A6U5CJY4_HEMAN</name>
<dbReference type="SUPFAM" id="SSF52047">
    <property type="entry name" value="RNI-like"/>
    <property type="match status" value="1"/>
</dbReference>
<dbReference type="Gene3D" id="3.80.10.10">
    <property type="entry name" value="Ribonuclease Inhibitor"/>
    <property type="match status" value="2"/>
</dbReference>
<dbReference type="InterPro" id="IPR032675">
    <property type="entry name" value="LRR_dom_sf"/>
</dbReference>
<dbReference type="SMART" id="SM00368">
    <property type="entry name" value="LRR_RI"/>
    <property type="match status" value="4"/>
</dbReference>
<dbReference type="InterPro" id="IPR052394">
    <property type="entry name" value="LRR-containing"/>
</dbReference>
<dbReference type="EMBL" id="HBFK01029441">
    <property type="protein sequence ID" value="CAD8751429.1"/>
    <property type="molecule type" value="Transcribed_RNA"/>
</dbReference>
<evidence type="ECO:0000313" key="1">
    <source>
        <dbReference type="EMBL" id="CAD8751429.1"/>
    </source>
</evidence>
<sequence>MGALFSKKKKYWVPEHRKMEDKLEDLSKWRAVEDMTGWQVQNSAAKIGEAMAKTKATAEVNLSYNGLGDDECESMGVAIKQTRTLKRLILANNHIHEGGAQFLAQALTPEKGKSDPTLEELDLMNNSIGPEGARAIAGVMTCNKRLKKINLWWNNIGNKGLEAICENLRKDYPRDFVLDVRYNGFDRSDPSVDWEKMKQQLENSKLEYEGDPEECRFRGWPEE</sequence>
<organism evidence="2">
    <name type="scientific">Hemiselmis andersenii</name>
    <name type="common">Cryptophyte alga</name>
    <dbReference type="NCBI Taxonomy" id="464988"/>
    <lineage>
        <taxon>Eukaryota</taxon>
        <taxon>Cryptophyceae</taxon>
        <taxon>Cryptomonadales</taxon>
        <taxon>Hemiselmidaceae</taxon>
        <taxon>Hemiselmis</taxon>
    </lineage>
</organism>
<evidence type="ECO:0000313" key="2">
    <source>
        <dbReference type="EMBL" id="CAD8985792.1"/>
    </source>
</evidence>
<accession>A0A6U5CJY4</accession>
<dbReference type="PANTHER" id="PTHR24114:SF2">
    <property type="entry name" value="F-BOX DOMAIN-CONTAINING PROTEIN-RELATED"/>
    <property type="match status" value="1"/>
</dbReference>
<gene>
    <name evidence="2" type="ORF">HAND00432_LOCUS36805</name>
    <name evidence="1" type="ORF">HAND1043_LOCUS17935</name>
</gene>
<protein>
    <submittedName>
        <fullName evidence="2">Uncharacterized protein</fullName>
    </submittedName>
</protein>
<proteinExistence type="predicted"/>
<dbReference type="PANTHER" id="PTHR24114">
    <property type="entry name" value="LEUCINE RICH REPEAT FAMILY PROTEIN"/>
    <property type="match status" value="1"/>
</dbReference>